<feature type="region of interest" description="Disordered" evidence="16">
    <location>
        <begin position="555"/>
        <end position="579"/>
    </location>
</feature>
<dbReference type="GO" id="GO:0005576">
    <property type="term" value="C:extracellular region"/>
    <property type="evidence" value="ECO:0007669"/>
    <property type="project" value="UniProtKB-SubCell"/>
</dbReference>
<dbReference type="InterPro" id="IPR020901">
    <property type="entry name" value="Prtase_inh_Kunz-CS"/>
</dbReference>
<dbReference type="InterPro" id="IPR036880">
    <property type="entry name" value="Kunitz_BPTI_sf"/>
</dbReference>
<evidence type="ECO:0000256" key="2">
    <source>
        <dbReference type="ARBA" id="ARBA00009431"/>
    </source>
</evidence>
<evidence type="ECO:0000313" key="19">
    <source>
        <dbReference type="EMBL" id="CAB3398178.1"/>
    </source>
</evidence>
<comment type="function">
    <text evidence="12">May be involved in vascular wall and kidney homeostasis.</text>
</comment>
<keyword evidence="4" id="KW-0121">Carboxypeptidase</keyword>
<evidence type="ECO:0000256" key="11">
    <source>
        <dbReference type="ARBA" id="ARBA00023180"/>
    </source>
</evidence>
<dbReference type="PRINTS" id="PR00724">
    <property type="entry name" value="CRBOXYPTASEC"/>
</dbReference>
<keyword evidence="15" id="KW-0175">Coiled coil</keyword>
<feature type="domain" description="BPTI/Kunitz inhibitor" evidence="18">
    <location>
        <begin position="92"/>
        <end position="142"/>
    </location>
</feature>
<dbReference type="CDD" id="cd00109">
    <property type="entry name" value="Kunitz-type"/>
    <property type="match status" value="1"/>
</dbReference>
<evidence type="ECO:0000256" key="13">
    <source>
        <dbReference type="ARBA" id="ARBA00070242"/>
    </source>
</evidence>
<evidence type="ECO:0000256" key="3">
    <source>
        <dbReference type="ARBA" id="ARBA00022525"/>
    </source>
</evidence>
<feature type="signal peptide" evidence="17">
    <location>
        <begin position="1"/>
        <end position="21"/>
    </location>
</feature>
<evidence type="ECO:0000256" key="17">
    <source>
        <dbReference type="SAM" id="SignalP"/>
    </source>
</evidence>
<dbReference type="Gene3D" id="3.40.50.1820">
    <property type="entry name" value="alpha/beta hydrolase"/>
    <property type="match status" value="1"/>
</dbReference>
<dbReference type="GO" id="GO:0004867">
    <property type="term" value="F:serine-type endopeptidase inhibitor activity"/>
    <property type="evidence" value="ECO:0007669"/>
    <property type="project" value="UniProtKB-KW"/>
</dbReference>
<dbReference type="InterPro" id="IPR001563">
    <property type="entry name" value="Peptidase_S10"/>
</dbReference>
<dbReference type="FunFam" id="4.10.410.10:FF:000020">
    <property type="entry name" value="Collagen, type VI, alpha 3"/>
    <property type="match status" value="1"/>
</dbReference>
<gene>
    <name evidence="19" type="ORF">CBOVIS_LOCUS1487</name>
</gene>
<keyword evidence="20" id="KW-1185">Reference proteome</keyword>
<evidence type="ECO:0000256" key="9">
    <source>
        <dbReference type="ARBA" id="ARBA00022900"/>
    </source>
</evidence>
<dbReference type="AlphaFoldDB" id="A0A8S1E8M5"/>
<dbReference type="InterPro" id="IPR002223">
    <property type="entry name" value="Kunitz_BPTI"/>
</dbReference>
<proteinExistence type="inferred from homology"/>
<evidence type="ECO:0000256" key="4">
    <source>
        <dbReference type="ARBA" id="ARBA00022645"/>
    </source>
</evidence>
<evidence type="ECO:0000259" key="18">
    <source>
        <dbReference type="PROSITE" id="PS50279"/>
    </source>
</evidence>
<evidence type="ECO:0000256" key="1">
    <source>
        <dbReference type="ARBA" id="ARBA00004613"/>
    </source>
</evidence>
<evidence type="ECO:0000256" key="8">
    <source>
        <dbReference type="ARBA" id="ARBA00022801"/>
    </source>
</evidence>
<dbReference type="EMBL" id="CADEPM010000001">
    <property type="protein sequence ID" value="CAB3398178.1"/>
    <property type="molecule type" value="Genomic_DNA"/>
</dbReference>
<keyword evidence="5" id="KW-0645">Protease</keyword>
<dbReference type="Proteomes" id="UP000494206">
    <property type="component" value="Unassembled WGS sequence"/>
</dbReference>
<dbReference type="SUPFAM" id="SSF57362">
    <property type="entry name" value="BPTI-like"/>
    <property type="match status" value="2"/>
</dbReference>
<dbReference type="FunFam" id="3.40.50.1820:FF:000075">
    <property type="entry name" value="Carboxypeptidase"/>
    <property type="match status" value="1"/>
</dbReference>
<comment type="subcellular location">
    <subcellularLocation>
        <location evidence="1">Secreted</location>
    </subcellularLocation>
</comment>
<dbReference type="Pfam" id="PF00014">
    <property type="entry name" value="Kunitz_BPTI"/>
    <property type="match status" value="2"/>
</dbReference>
<dbReference type="Pfam" id="PF00450">
    <property type="entry name" value="Peptidase_S10"/>
    <property type="match status" value="1"/>
</dbReference>
<comment type="caution">
    <text evidence="19">The sequence shown here is derived from an EMBL/GenBank/DDBJ whole genome shotgun (WGS) entry which is preliminary data.</text>
</comment>
<dbReference type="SUPFAM" id="SSF53474">
    <property type="entry name" value="alpha/beta-Hydrolases"/>
    <property type="match status" value="1"/>
</dbReference>
<dbReference type="Gene3D" id="4.10.410.10">
    <property type="entry name" value="Pancreatic trypsin inhibitor Kunitz domain"/>
    <property type="match status" value="2"/>
</dbReference>
<feature type="chain" id="PRO_5035837748" description="Retinoid-inducible serine carboxypeptidase" evidence="17">
    <location>
        <begin position="22"/>
        <end position="1219"/>
    </location>
</feature>
<evidence type="ECO:0000256" key="6">
    <source>
        <dbReference type="ARBA" id="ARBA00022690"/>
    </source>
</evidence>
<sequence length="1219" mass="141549">MQQFECAVFLVFFLLLRLTNCQQLLANPRCNHWPDRGPCDVEFTVKWYYDRYDHRCRRFFYGGCDGNENRFDSLEECSSQCHFQEESNKDRCFQPHDPGHCNADIERWFFDENKKQCVCSWWSGCGGNSNIYYSYNHCMLICGEYAEQGPGIDEKYWNRLNTNKMSSESRQLLRNPILVDSLKYTQETYTVKVPADDFISEPQESSNFLKPAEMFTTINISHTDDAPNGYLHKSPNSYIPFVNNQADGVTIHRYDSEPRPLTVMDDSRWTINEQPSMNEKRRFRVSRKRIPPRMIHIGGRNRQQSNSYKIQLNSDEPSQSASYQAVQTEDPETNSQQLIDHHQKISQNLQEEAEIVQKKLQQDMKKKYFEDLARRQLNPQANDQKYHPELVQQFRSHLEEHENKLRMKLEAQFPDHIITLTPQIETIRYPDGRNVVRQRIHWTAHPKMHLSQIPSNQLPDNYQKVGQPQAAPSLPPSQPFEHERPSDVAKPTAALPTMALPEDRAQNQLPSTIAPHELARIQHENMIKQRQKEMEKRRIEHEKRRNEHLKKIQEQHEEHRRKIQEQKEMQRRKHEQMMAERARLQEERRKMFEEHLARQREITITTTPTPNTVLQTTAVYEYHVQNPIPTHPHSYSNVRVGDIVQDATVHNPRPTSKSTAEAIEHYRPIIEHITAAPLSLEEIIAMDNERSDYEDDYDVPMDFPDTEMPPTRAPPLPQPTVAKPVYTPAPNNVANQGLAAIVMPPTKSTRKSKLFGPIESEEYTQDLDFDRFMKLSLLFIFTLISSISAGDHNTVNTWDGVIQYDEDWGYADIRNGAHTFWWLFAKKPADPKRPLFVWLQGGPGSSSTGFGNMEETGPKTLNGSDNQATWLQVADLVYVDNPVGAGFSYVDDLQYLTTNIEQIGEDLLAWLRKFLVLHPEYRTRPFYIFCESYGGKMSTQFAKVITDAIKKGNLSLNFKAVALGDSWISAMDYVNTWGPYLYANSYLDDHQLATVQKLASRCQSLVDQQKWSQATNCWSEMEELISSETNDVSWYNILKKGGTDDWSSTSTVFASRLRAPTSRLYQKFVQPLYTDSLTDYMNTVLRQKFGIIPDKVKFGAQSSNVFNYQAGDFMTPIYETVDQLLKNDYNVVVFNGNEDLICNTMGTEMWMNRLTWDGMKSFNSTSRHHFGTKSFPLAGYYKTHQNLQMFWILRAGHMVAYDTPEAAVYMIKEIVKHYN</sequence>
<feature type="domain" description="BPTI/Kunitz inhibitor" evidence="18">
    <location>
        <begin position="30"/>
        <end position="81"/>
    </location>
</feature>
<keyword evidence="6" id="KW-0646">Protease inhibitor</keyword>
<organism evidence="19 20">
    <name type="scientific">Caenorhabditis bovis</name>
    <dbReference type="NCBI Taxonomy" id="2654633"/>
    <lineage>
        <taxon>Eukaryota</taxon>
        <taxon>Metazoa</taxon>
        <taxon>Ecdysozoa</taxon>
        <taxon>Nematoda</taxon>
        <taxon>Chromadorea</taxon>
        <taxon>Rhabditida</taxon>
        <taxon>Rhabditina</taxon>
        <taxon>Rhabditomorpha</taxon>
        <taxon>Rhabditoidea</taxon>
        <taxon>Rhabditidae</taxon>
        <taxon>Peloderinae</taxon>
        <taxon>Caenorhabditis</taxon>
    </lineage>
</organism>
<reference evidence="19 20" key="1">
    <citation type="submission" date="2020-04" db="EMBL/GenBank/DDBJ databases">
        <authorList>
            <person name="Laetsch R D."/>
            <person name="Stevens L."/>
            <person name="Kumar S."/>
            <person name="Blaxter L. M."/>
        </authorList>
    </citation>
    <scope>NUCLEOTIDE SEQUENCE [LARGE SCALE GENOMIC DNA]</scope>
</reference>
<dbReference type="InterPro" id="IPR029058">
    <property type="entry name" value="AB_hydrolase_fold"/>
</dbReference>
<dbReference type="SMART" id="SM00131">
    <property type="entry name" value="KU"/>
    <property type="match status" value="2"/>
</dbReference>
<dbReference type="PANTHER" id="PTHR11802:SF3">
    <property type="entry name" value="RETINOID-INDUCIBLE SERINE CARBOXYPEPTIDASE"/>
    <property type="match status" value="1"/>
</dbReference>
<feature type="compositionally biased region" description="Polar residues" evidence="16">
    <location>
        <begin position="453"/>
        <end position="466"/>
    </location>
</feature>
<keyword evidence="10" id="KW-1015">Disulfide bond</keyword>
<keyword evidence="9" id="KW-0722">Serine protease inhibitor</keyword>
<accession>A0A8S1E8M5</accession>
<feature type="coiled-coil region" evidence="15">
    <location>
        <begin position="339"/>
        <end position="366"/>
    </location>
</feature>
<feature type="region of interest" description="Disordered" evidence="16">
    <location>
        <begin position="311"/>
        <end position="337"/>
    </location>
</feature>
<evidence type="ECO:0000313" key="20">
    <source>
        <dbReference type="Proteomes" id="UP000494206"/>
    </source>
</evidence>
<comment type="similarity">
    <text evidence="2">Belongs to the peptidase S10 family.</text>
</comment>
<keyword evidence="8" id="KW-0378">Hydrolase</keyword>
<evidence type="ECO:0000256" key="15">
    <source>
        <dbReference type="SAM" id="Coils"/>
    </source>
</evidence>
<dbReference type="GO" id="GO:0004185">
    <property type="term" value="F:serine-type carboxypeptidase activity"/>
    <property type="evidence" value="ECO:0007669"/>
    <property type="project" value="InterPro"/>
</dbReference>
<protein>
    <recommendedName>
        <fullName evidence="13">Retinoid-inducible serine carboxypeptidase</fullName>
    </recommendedName>
    <alternativeName>
        <fullName evidence="14">Serine carboxypeptidase 1</fullName>
    </alternativeName>
</protein>
<keyword evidence="11" id="KW-0325">Glycoprotein</keyword>
<dbReference type="PANTHER" id="PTHR11802">
    <property type="entry name" value="SERINE PROTEASE FAMILY S10 SERINE CARBOXYPEPTIDASE"/>
    <property type="match status" value="1"/>
</dbReference>
<feature type="region of interest" description="Disordered" evidence="16">
    <location>
        <begin position="453"/>
        <end position="489"/>
    </location>
</feature>
<evidence type="ECO:0000256" key="10">
    <source>
        <dbReference type="ARBA" id="ARBA00023157"/>
    </source>
</evidence>
<evidence type="ECO:0000256" key="12">
    <source>
        <dbReference type="ARBA" id="ARBA00055847"/>
    </source>
</evidence>
<dbReference type="PROSITE" id="PS00280">
    <property type="entry name" value="BPTI_KUNITZ_1"/>
    <property type="match status" value="1"/>
</dbReference>
<name>A0A8S1E8M5_9PELO</name>
<evidence type="ECO:0000256" key="14">
    <source>
        <dbReference type="ARBA" id="ARBA00077736"/>
    </source>
</evidence>
<keyword evidence="3" id="KW-0964">Secreted</keyword>
<dbReference type="PROSITE" id="PS50279">
    <property type="entry name" value="BPTI_KUNITZ_2"/>
    <property type="match status" value="2"/>
</dbReference>
<evidence type="ECO:0000256" key="7">
    <source>
        <dbReference type="ARBA" id="ARBA00022729"/>
    </source>
</evidence>
<dbReference type="GO" id="GO:0006508">
    <property type="term" value="P:proteolysis"/>
    <property type="evidence" value="ECO:0007669"/>
    <property type="project" value="UniProtKB-KW"/>
</dbReference>
<keyword evidence="7 17" id="KW-0732">Signal</keyword>
<evidence type="ECO:0000256" key="16">
    <source>
        <dbReference type="SAM" id="MobiDB-lite"/>
    </source>
</evidence>
<dbReference type="OrthoDB" id="443318at2759"/>
<evidence type="ECO:0000256" key="5">
    <source>
        <dbReference type="ARBA" id="ARBA00022670"/>
    </source>
</evidence>